<evidence type="ECO:0000313" key="1">
    <source>
        <dbReference type="EMBL" id="WDI00654.1"/>
    </source>
</evidence>
<accession>A0ABY7X547</accession>
<proteinExistence type="predicted"/>
<dbReference type="RefSeq" id="WP_274338405.1">
    <property type="nucleotide sequence ID" value="NZ_CP118108.1"/>
</dbReference>
<gene>
    <name evidence="1" type="ORF">PUW25_15330</name>
</gene>
<dbReference type="Proteomes" id="UP001221519">
    <property type="component" value="Chromosome"/>
</dbReference>
<keyword evidence="2" id="KW-1185">Reference proteome</keyword>
<sequence length="167" mass="18726">MELNFRNNFFSSGMTEIVDGTGQEAGSIDLKSAFGTSLDIYGPSRDLVYSGKFRAFSGKWNVMDPGEEIVGIVRAKMSFFTKRYEYHAGSRGIYSITSPAFSKEYTIEDESGKVAATFTRTSGFFGPGSYRLDNLSSEVDSYAVKDTSTVSLFFYYRQLHAIFRMLE</sequence>
<dbReference type="InterPro" id="IPR007612">
    <property type="entry name" value="LOR"/>
</dbReference>
<dbReference type="EMBL" id="CP118108">
    <property type="protein sequence ID" value="WDI00654.1"/>
    <property type="molecule type" value="Genomic_DNA"/>
</dbReference>
<reference evidence="1 2" key="1">
    <citation type="submission" date="2023-02" db="EMBL/GenBank/DDBJ databases">
        <title>Pathogen: clinical or host-associated sample.</title>
        <authorList>
            <person name="Hergert J."/>
            <person name="Casey R."/>
            <person name="Wagner J."/>
            <person name="Young E.L."/>
            <person name="Oakeson K.F."/>
        </authorList>
    </citation>
    <scope>NUCLEOTIDE SEQUENCE [LARGE SCALE GENOMIC DNA]</scope>
    <source>
        <strain evidence="1 2">2022CK-00829</strain>
    </source>
</reference>
<organism evidence="1 2">
    <name type="scientific">Paenibacillus urinalis</name>
    <dbReference type="NCBI Taxonomy" id="521520"/>
    <lineage>
        <taxon>Bacteria</taxon>
        <taxon>Bacillati</taxon>
        <taxon>Bacillota</taxon>
        <taxon>Bacilli</taxon>
        <taxon>Bacillales</taxon>
        <taxon>Paenibacillaceae</taxon>
        <taxon>Paenibacillus</taxon>
    </lineage>
</organism>
<name>A0ABY7X547_9BACL</name>
<evidence type="ECO:0000313" key="2">
    <source>
        <dbReference type="Proteomes" id="UP001221519"/>
    </source>
</evidence>
<dbReference type="Pfam" id="PF04525">
    <property type="entry name" value="LOR"/>
    <property type="match status" value="1"/>
</dbReference>
<protein>
    <submittedName>
        <fullName evidence="1">Uncharacterized protein</fullName>
    </submittedName>
</protein>